<evidence type="ECO:0000256" key="2">
    <source>
        <dbReference type="ARBA" id="ARBA00004496"/>
    </source>
</evidence>
<gene>
    <name evidence="11" type="ORF">MERR_LOCUS46201</name>
</gene>
<dbReference type="OrthoDB" id="41588at2759"/>
<dbReference type="InterPro" id="IPR026907">
    <property type="entry name" value="GCIP-like"/>
</dbReference>
<dbReference type="GO" id="GO:0005737">
    <property type="term" value="C:cytoplasm"/>
    <property type="evidence" value="ECO:0007669"/>
    <property type="project" value="UniProtKB-SubCell"/>
</dbReference>
<dbReference type="PANTHER" id="PTHR15492">
    <property type="entry name" value="CYCLIN D1-BINDING PROTEIN 1"/>
    <property type="match status" value="1"/>
</dbReference>
<dbReference type="GO" id="GO:0005634">
    <property type="term" value="C:nucleus"/>
    <property type="evidence" value="ECO:0007669"/>
    <property type="project" value="UniProtKB-SubCell"/>
</dbReference>
<feature type="domain" description="Cyclin-D1-binding protein 1-like N-terminal" evidence="9">
    <location>
        <begin position="1"/>
        <end position="106"/>
    </location>
</feature>
<dbReference type="Proteomes" id="UP000467841">
    <property type="component" value="Unassembled WGS sequence"/>
</dbReference>
<comment type="subcellular location">
    <subcellularLocation>
        <location evidence="2">Cytoplasm</location>
    </subcellularLocation>
    <subcellularLocation>
        <location evidence="1">Nucleus</location>
    </subcellularLocation>
</comment>
<keyword evidence="4" id="KW-0963">Cytoplasm</keyword>
<keyword evidence="5" id="KW-0539">Nucleus</keyword>
<dbReference type="PANTHER" id="PTHR15492:SF1">
    <property type="entry name" value="CYCLIN-D1-BINDING PROTEIN 1"/>
    <property type="match status" value="1"/>
</dbReference>
<feature type="compositionally biased region" description="Acidic residues" evidence="8">
    <location>
        <begin position="120"/>
        <end position="131"/>
    </location>
</feature>
<evidence type="ECO:0000256" key="6">
    <source>
        <dbReference type="ARBA" id="ARBA00023306"/>
    </source>
</evidence>
<keyword evidence="6" id="KW-0131">Cell cycle</keyword>
<comment type="similarity">
    <text evidence="3">Belongs to the CCNDBP1 family.</text>
</comment>
<evidence type="ECO:0000256" key="4">
    <source>
        <dbReference type="ARBA" id="ARBA00022490"/>
    </source>
</evidence>
<evidence type="ECO:0000259" key="10">
    <source>
        <dbReference type="Pfam" id="PF20936"/>
    </source>
</evidence>
<evidence type="ECO:0000259" key="9">
    <source>
        <dbReference type="Pfam" id="PF13324"/>
    </source>
</evidence>
<evidence type="ECO:0000313" key="11">
    <source>
        <dbReference type="EMBL" id="CAA7058965.1"/>
    </source>
</evidence>
<dbReference type="Pfam" id="PF13324">
    <property type="entry name" value="GCIP_N"/>
    <property type="match status" value="1"/>
</dbReference>
<evidence type="ECO:0000256" key="1">
    <source>
        <dbReference type="ARBA" id="ARBA00004123"/>
    </source>
</evidence>
<proteinExistence type="inferred from homology"/>
<feature type="domain" description="Cyclin-D1-binding protein 1-like C-terminal" evidence="10">
    <location>
        <begin position="144"/>
        <end position="200"/>
    </location>
</feature>
<evidence type="ECO:0000256" key="3">
    <source>
        <dbReference type="ARBA" id="ARBA00008940"/>
    </source>
</evidence>
<organism evidence="11 12">
    <name type="scientific">Microthlaspi erraticum</name>
    <dbReference type="NCBI Taxonomy" id="1685480"/>
    <lineage>
        <taxon>Eukaryota</taxon>
        <taxon>Viridiplantae</taxon>
        <taxon>Streptophyta</taxon>
        <taxon>Embryophyta</taxon>
        <taxon>Tracheophyta</taxon>
        <taxon>Spermatophyta</taxon>
        <taxon>Magnoliopsida</taxon>
        <taxon>eudicotyledons</taxon>
        <taxon>Gunneridae</taxon>
        <taxon>Pentapetalae</taxon>
        <taxon>rosids</taxon>
        <taxon>malvids</taxon>
        <taxon>Brassicales</taxon>
        <taxon>Brassicaceae</taxon>
        <taxon>Coluteocarpeae</taxon>
        <taxon>Microthlaspi</taxon>
    </lineage>
</organism>
<keyword evidence="7" id="KW-0175">Coiled coil</keyword>
<protein>
    <submittedName>
        <fullName evidence="11">Uncharacterized protein</fullName>
    </submittedName>
</protein>
<dbReference type="EMBL" id="CACVBM020001744">
    <property type="protein sequence ID" value="CAA7058965.1"/>
    <property type="molecule type" value="Genomic_DNA"/>
</dbReference>
<reference evidence="11" key="1">
    <citation type="submission" date="2020-01" db="EMBL/GenBank/DDBJ databases">
        <authorList>
            <person name="Mishra B."/>
        </authorList>
    </citation>
    <scope>NUCLEOTIDE SEQUENCE [LARGE SCALE GENOMIC DNA]</scope>
</reference>
<name>A0A6D2L3D8_9BRAS</name>
<evidence type="ECO:0000256" key="5">
    <source>
        <dbReference type="ARBA" id="ARBA00023242"/>
    </source>
</evidence>
<dbReference type="InterPro" id="IPR049318">
    <property type="entry name" value="GCIP_C"/>
</dbReference>
<evidence type="ECO:0000256" key="7">
    <source>
        <dbReference type="SAM" id="Coils"/>
    </source>
</evidence>
<sequence length="262" mass="29229">MESYLNAPQGFLLCCHGSTIGAGPTLSSTIHSSVKQIVDSSFRLLRGSVSLYKDHMRRGRSRQFRRFQEQFGKHVPVSRKSLEQTEIGRGITQVAVSMKDVPREMMNEVKPAGDDHNSDDGDEDEDDDFESSSELSPPGMMKMENAKDESGFVDSLEKLLKQCQGTGAHIDELGACVYPPQEISKMKQAVEVIEGNVDEFEAEVERLQSSSDAFSGACGKLRRSIKHMETELDKRCEDEVVVEMQNVTLGSYKSLDFFAIFL</sequence>
<feature type="compositionally biased region" description="Basic and acidic residues" evidence="8">
    <location>
        <begin position="108"/>
        <end position="119"/>
    </location>
</feature>
<dbReference type="InterPro" id="IPR049317">
    <property type="entry name" value="GCIP-like_N"/>
</dbReference>
<evidence type="ECO:0000256" key="8">
    <source>
        <dbReference type="SAM" id="MobiDB-lite"/>
    </source>
</evidence>
<accession>A0A6D2L3D8</accession>
<feature type="region of interest" description="Disordered" evidence="8">
    <location>
        <begin position="108"/>
        <end position="145"/>
    </location>
</feature>
<dbReference type="Pfam" id="PF20936">
    <property type="entry name" value="GCIP_C"/>
    <property type="match status" value="1"/>
</dbReference>
<dbReference type="Gene3D" id="1.20.1410.10">
    <property type="entry name" value="I/LWEQ domain"/>
    <property type="match status" value="1"/>
</dbReference>
<feature type="coiled-coil region" evidence="7">
    <location>
        <begin position="183"/>
        <end position="210"/>
    </location>
</feature>
<keyword evidence="12" id="KW-1185">Reference proteome</keyword>
<comment type="caution">
    <text evidence="11">The sequence shown here is derived from an EMBL/GenBank/DDBJ whole genome shotgun (WGS) entry which is preliminary data.</text>
</comment>
<evidence type="ECO:0000313" key="12">
    <source>
        <dbReference type="Proteomes" id="UP000467841"/>
    </source>
</evidence>
<dbReference type="AlphaFoldDB" id="A0A6D2L3D8"/>